<dbReference type="EMBL" id="AASSGK010000020">
    <property type="protein sequence ID" value="EFG2162074.1"/>
    <property type="molecule type" value="Genomic_DNA"/>
</dbReference>
<protein>
    <submittedName>
        <fullName evidence="1">Uncharacterized protein</fullName>
    </submittedName>
</protein>
<sequence length="161" mass="18025">MSREIKAVCVVAKPPRHNPQSGGVLVPVRFRYKVRDYTKGCEYHVANRGIEHVLVSGGLVPVIYPLRPGDVFGVAGVEMLVVWEDIAKRRHCVTVIHALEVILSNGERHSVTDEQAEEIKGLRPLPPAKSDTDIDNDPLVIRLRETMRRANGGQDWRPDYG</sequence>
<name>A0AAN3H324_ECOLX</name>
<dbReference type="AlphaFoldDB" id="A0AAN3H324"/>
<evidence type="ECO:0000313" key="2">
    <source>
        <dbReference type="Proteomes" id="UP000534332"/>
    </source>
</evidence>
<gene>
    <name evidence="1" type="ORF">BRV02_003165</name>
</gene>
<comment type="caution">
    <text evidence="1">The sequence shown here is derived from an EMBL/GenBank/DDBJ whole genome shotgun (WGS) entry which is preliminary data.</text>
</comment>
<reference evidence="1 2" key="1">
    <citation type="submission" date="2020-02" db="EMBL/GenBank/DDBJ databases">
        <authorList>
            <person name="Ashton P.M."/>
            <person name="Dallman T."/>
            <person name="Nair S."/>
            <person name="De Pinna E."/>
            <person name="Peters T."/>
            <person name="Grant K."/>
        </authorList>
    </citation>
    <scope>NUCLEOTIDE SEQUENCE [LARGE SCALE GENOMIC DNA]</scope>
    <source>
        <strain evidence="1 2">188143</strain>
    </source>
</reference>
<organism evidence="1 2">
    <name type="scientific">Escherichia coli</name>
    <dbReference type="NCBI Taxonomy" id="562"/>
    <lineage>
        <taxon>Bacteria</taxon>
        <taxon>Pseudomonadati</taxon>
        <taxon>Pseudomonadota</taxon>
        <taxon>Gammaproteobacteria</taxon>
        <taxon>Enterobacterales</taxon>
        <taxon>Enterobacteriaceae</taxon>
        <taxon>Escherichia</taxon>
    </lineage>
</organism>
<dbReference type="RefSeq" id="WP_033810967.1">
    <property type="nucleotide sequence ID" value="NZ_CCQB01000089.1"/>
</dbReference>
<evidence type="ECO:0000313" key="1">
    <source>
        <dbReference type="EMBL" id="EFG2162074.1"/>
    </source>
</evidence>
<dbReference type="Proteomes" id="UP000534332">
    <property type="component" value="Unassembled WGS sequence"/>
</dbReference>
<accession>A0AAN3H324</accession>
<proteinExistence type="predicted"/>